<dbReference type="InterPro" id="IPR050248">
    <property type="entry name" value="Polysacc_deacetylase_ArnD"/>
</dbReference>
<dbReference type="Pfam" id="PF01522">
    <property type="entry name" value="Polysacc_deac_1"/>
    <property type="match status" value="1"/>
</dbReference>
<dbReference type="PROSITE" id="PS51677">
    <property type="entry name" value="NODB"/>
    <property type="match status" value="1"/>
</dbReference>
<dbReference type="EMBL" id="DVHL01000029">
    <property type="protein sequence ID" value="HIR65917.1"/>
    <property type="molecule type" value="Genomic_DNA"/>
</dbReference>
<evidence type="ECO:0000259" key="1">
    <source>
        <dbReference type="PROSITE" id="PS51677"/>
    </source>
</evidence>
<dbReference type="AlphaFoldDB" id="A0A9D1J8H8"/>
<protein>
    <recommendedName>
        <fullName evidence="1">NodB homology domain-containing protein</fullName>
    </recommendedName>
</protein>
<dbReference type="Gene3D" id="3.20.20.370">
    <property type="entry name" value="Glycoside hydrolase/deacetylase"/>
    <property type="match status" value="1"/>
</dbReference>
<comment type="caution">
    <text evidence="2">The sequence shown here is derived from an EMBL/GenBank/DDBJ whole genome shotgun (WGS) entry which is preliminary data.</text>
</comment>
<organism evidence="2 3">
    <name type="scientific">Candidatus Fimimonas gallinarum</name>
    <dbReference type="NCBI Taxonomy" id="2840821"/>
    <lineage>
        <taxon>Bacteria</taxon>
        <taxon>Pseudomonadati</taxon>
        <taxon>Myxococcota</taxon>
        <taxon>Myxococcia</taxon>
        <taxon>Myxococcales</taxon>
        <taxon>Cystobacterineae</taxon>
        <taxon>Myxococcaceae</taxon>
        <taxon>Myxococcaceae incertae sedis</taxon>
        <taxon>Candidatus Fimimonas</taxon>
    </lineage>
</organism>
<feature type="domain" description="NodB homology" evidence="1">
    <location>
        <begin position="1"/>
        <end position="110"/>
    </location>
</feature>
<gene>
    <name evidence="2" type="ORF">IAC95_03420</name>
</gene>
<reference evidence="2" key="1">
    <citation type="submission" date="2020-10" db="EMBL/GenBank/DDBJ databases">
        <authorList>
            <person name="Gilroy R."/>
        </authorList>
    </citation>
    <scope>NUCLEOTIDE SEQUENCE</scope>
    <source>
        <strain evidence="2">CHK121-14286</strain>
    </source>
</reference>
<reference evidence="2" key="2">
    <citation type="journal article" date="2021" name="PeerJ">
        <title>Extensive microbial diversity within the chicken gut microbiome revealed by metagenomics and culture.</title>
        <authorList>
            <person name="Gilroy R."/>
            <person name="Ravi A."/>
            <person name="Getino M."/>
            <person name="Pursley I."/>
            <person name="Horton D.L."/>
            <person name="Alikhan N.F."/>
            <person name="Baker D."/>
            <person name="Gharbi K."/>
            <person name="Hall N."/>
            <person name="Watson M."/>
            <person name="Adriaenssens E.M."/>
            <person name="Foster-Nyarko E."/>
            <person name="Jarju S."/>
            <person name="Secka A."/>
            <person name="Antonio M."/>
            <person name="Oren A."/>
            <person name="Chaudhuri R.R."/>
            <person name="La Ragione R."/>
            <person name="Hildebrand F."/>
            <person name="Pallen M.J."/>
        </authorList>
    </citation>
    <scope>NUCLEOTIDE SEQUENCE</scope>
    <source>
        <strain evidence="2">CHK121-14286</strain>
    </source>
</reference>
<dbReference type="GO" id="GO:0005975">
    <property type="term" value="P:carbohydrate metabolic process"/>
    <property type="evidence" value="ECO:0007669"/>
    <property type="project" value="InterPro"/>
</dbReference>
<evidence type="ECO:0000313" key="2">
    <source>
        <dbReference type="EMBL" id="HIR65917.1"/>
    </source>
</evidence>
<dbReference type="PANTHER" id="PTHR10587:SF80">
    <property type="entry name" value="CHITOOLIGOSACCHARIDE DEACETYLASE"/>
    <property type="match status" value="1"/>
</dbReference>
<dbReference type="Proteomes" id="UP000824200">
    <property type="component" value="Unassembled WGS sequence"/>
</dbReference>
<feature type="non-terminal residue" evidence="2">
    <location>
        <position position="1"/>
    </location>
</feature>
<name>A0A9D1J8H8_9BACT</name>
<accession>A0A9D1J8H8</accession>
<dbReference type="PANTHER" id="PTHR10587">
    <property type="entry name" value="GLYCOSYL TRANSFERASE-RELATED"/>
    <property type="match status" value="1"/>
</dbReference>
<dbReference type="InterPro" id="IPR011330">
    <property type="entry name" value="Glyco_hydro/deAcase_b/a-brl"/>
</dbReference>
<dbReference type="InterPro" id="IPR002509">
    <property type="entry name" value="NODB_dom"/>
</dbReference>
<dbReference type="SUPFAM" id="SSF88713">
    <property type="entry name" value="Glycoside hydrolase/deacetylase"/>
    <property type="match status" value="1"/>
</dbReference>
<evidence type="ECO:0000313" key="3">
    <source>
        <dbReference type="Proteomes" id="UP000824200"/>
    </source>
</evidence>
<proteinExistence type="predicted"/>
<dbReference type="GO" id="GO:0016810">
    <property type="term" value="F:hydrolase activity, acting on carbon-nitrogen (but not peptide) bonds"/>
    <property type="evidence" value="ECO:0007669"/>
    <property type="project" value="InterPro"/>
</dbReference>
<sequence length="118" mass="13161">QLSYDGNVDEIVNCSKLVFSVCGVFPTLFAPPGGDFNDDTLKAAYDNGMKTVLWSRDTVDWRDKDSSLVYTRATKETEGGELILMHPTAHTLRVLEDIVKYYLDKNIQPVTVGEMLGV</sequence>
<dbReference type="GO" id="GO:0016020">
    <property type="term" value="C:membrane"/>
    <property type="evidence" value="ECO:0007669"/>
    <property type="project" value="TreeGrafter"/>
</dbReference>